<protein>
    <submittedName>
        <fullName evidence="3">Uncharacterized protein</fullName>
    </submittedName>
</protein>
<feature type="coiled-coil region" evidence="1">
    <location>
        <begin position="42"/>
        <end position="69"/>
    </location>
</feature>
<name>J4IAG0_9APHY</name>
<evidence type="ECO:0000256" key="1">
    <source>
        <dbReference type="SAM" id="Coils"/>
    </source>
</evidence>
<evidence type="ECO:0000313" key="4">
    <source>
        <dbReference type="Proteomes" id="UP000006352"/>
    </source>
</evidence>
<feature type="compositionally biased region" description="Basic and acidic residues" evidence="2">
    <location>
        <begin position="385"/>
        <end position="397"/>
    </location>
</feature>
<feature type="compositionally biased region" description="Basic and acidic residues" evidence="2">
    <location>
        <begin position="324"/>
        <end position="340"/>
    </location>
</feature>
<keyword evidence="1" id="KW-0175">Coiled coil</keyword>
<dbReference type="GeneID" id="24097757"/>
<proteinExistence type="predicted"/>
<reference evidence="3 4" key="1">
    <citation type="journal article" date="2012" name="Appl. Environ. Microbiol.">
        <title>Short-read sequencing for genomic analysis of the brown rot fungus Fibroporia radiculosa.</title>
        <authorList>
            <person name="Tang J.D."/>
            <person name="Perkins A.D."/>
            <person name="Sonstegard T.S."/>
            <person name="Schroeder S.G."/>
            <person name="Burgess S.C."/>
            <person name="Diehl S.V."/>
        </authorList>
    </citation>
    <scope>NUCLEOTIDE SEQUENCE [LARGE SCALE GENOMIC DNA]</scope>
    <source>
        <strain evidence="3 4">TFFH 294</strain>
    </source>
</reference>
<keyword evidence="4" id="KW-1185">Reference proteome</keyword>
<gene>
    <name evidence="3" type="ORF">FIBRA_04958</name>
</gene>
<dbReference type="AlphaFoldDB" id="J4IAG0"/>
<organism evidence="3 4">
    <name type="scientific">Fibroporia radiculosa</name>
    <dbReference type="NCBI Taxonomy" id="599839"/>
    <lineage>
        <taxon>Eukaryota</taxon>
        <taxon>Fungi</taxon>
        <taxon>Dikarya</taxon>
        <taxon>Basidiomycota</taxon>
        <taxon>Agaricomycotina</taxon>
        <taxon>Agaricomycetes</taxon>
        <taxon>Polyporales</taxon>
        <taxon>Fibroporiaceae</taxon>
        <taxon>Fibroporia</taxon>
    </lineage>
</organism>
<evidence type="ECO:0000313" key="3">
    <source>
        <dbReference type="EMBL" id="CCM02846.1"/>
    </source>
</evidence>
<dbReference type="Proteomes" id="UP000006352">
    <property type="component" value="Unassembled WGS sequence"/>
</dbReference>
<evidence type="ECO:0000256" key="2">
    <source>
        <dbReference type="SAM" id="MobiDB-lite"/>
    </source>
</evidence>
<dbReference type="EMBL" id="HE797094">
    <property type="protein sequence ID" value="CCM02846.1"/>
    <property type="molecule type" value="Genomic_DNA"/>
</dbReference>
<accession>J4IAG0</accession>
<sequence>MYLLPYDLYTSPVSRRQCRRRLSDVPVLRSSDPCPSRACSRFESHQDLLNRFSSNIAEEERRLQTLLLAHDLDGSRYSGLTAGALQACSQPAESCAYQHGADVSDPLSSDGIRDKYDYLLTPLRMKYFPKLSPDELRTLLSTPPTRVATPDCSWWADSPTGMEIHSPSHSRREKVCLRESMTLCRTGTGRSSSSLAPVSVTGGCSCPPLCGRASHGGDGGGGGATLSLPLTPPLSTQFPVLGAFASHDDDVVPAISGSSGEVRAQHTRARARTPLLGPFDSLEDGSVHALGSGSGSDSDPAPCSISAASTAGVPVPVPLPPSADEPRGSRDYAAARDARDPQAALQNDPALTRGVASLTTVLQRHGHGPLTSDAVLGFRRVIDELQGAEERPPRDRSSSQIDSPSPPCQESAGHAARTASRDPPDSAWKARTREQSPGLKLDRGELPLSGPFASTRITNGKTSSLSEEYHQLLHARAEEEERLAAQLTLLAHRLETMANCRRQLARIARATE</sequence>
<feature type="region of interest" description="Disordered" evidence="2">
    <location>
        <begin position="256"/>
        <end position="351"/>
    </location>
</feature>
<dbReference type="InParanoid" id="J4IAG0"/>
<dbReference type="OrthoDB" id="3018316at2759"/>
<dbReference type="RefSeq" id="XP_012182129.1">
    <property type="nucleotide sequence ID" value="XM_012326739.1"/>
</dbReference>
<dbReference type="HOGENOM" id="CLU_582725_0_0_1"/>
<feature type="region of interest" description="Disordered" evidence="2">
    <location>
        <begin position="385"/>
        <end position="447"/>
    </location>
</feature>